<reference evidence="3 4" key="1">
    <citation type="submission" date="2018-09" db="EMBL/GenBank/DDBJ databases">
        <title>Cohnella cavernae sp. nov., isolated from a karst cave.</title>
        <authorList>
            <person name="Zhu H."/>
        </authorList>
    </citation>
    <scope>NUCLEOTIDE SEQUENCE [LARGE SCALE GENOMIC DNA]</scope>
    <source>
        <strain evidence="3 4">K2E09-144</strain>
    </source>
</reference>
<feature type="domain" description="Glycosyl transferase family 1" evidence="1">
    <location>
        <begin position="305"/>
        <end position="448"/>
    </location>
</feature>
<dbReference type="CDD" id="cd03823">
    <property type="entry name" value="GT4_ExpE7-like"/>
    <property type="match status" value="1"/>
</dbReference>
<evidence type="ECO:0000313" key="4">
    <source>
        <dbReference type="Proteomes" id="UP000266340"/>
    </source>
</evidence>
<dbReference type="PANTHER" id="PTHR45947:SF13">
    <property type="entry name" value="TRANSFERASE"/>
    <property type="match status" value="1"/>
</dbReference>
<evidence type="ECO:0000259" key="2">
    <source>
        <dbReference type="Pfam" id="PF13579"/>
    </source>
</evidence>
<dbReference type="Gene3D" id="3.40.50.2000">
    <property type="entry name" value="Glycogen Phosphorylase B"/>
    <property type="match status" value="2"/>
</dbReference>
<comment type="caution">
    <text evidence="3">The sequence shown here is derived from an EMBL/GenBank/DDBJ whole genome shotgun (WGS) entry which is preliminary data.</text>
</comment>
<dbReference type="Pfam" id="PF13579">
    <property type="entry name" value="Glyco_trans_4_4"/>
    <property type="match status" value="1"/>
</dbReference>
<name>A0A398CZR9_9BACL</name>
<dbReference type="InterPro" id="IPR001296">
    <property type="entry name" value="Glyco_trans_1"/>
</dbReference>
<dbReference type="AlphaFoldDB" id="A0A398CZR9"/>
<dbReference type="GO" id="GO:0016757">
    <property type="term" value="F:glycosyltransferase activity"/>
    <property type="evidence" value="ECO:0007669"/>
    <property type="project" value="InterPro"/>
</dbReference>
<gene>
    <name evidence="3" type="ORF">D3H35_00785</name>
</gene>
<evidence type="ECO:0000259" key="1">
    <source>
        <dbReference type="Pfam" id="PF00534"/>
    </source>
</evidence>
<proteinExistence type="predicted"/>
<dbReference type="Proteomes" id="UP000266340">
    <property type="component" value="Unassembled WGS sequence"/>
</dbReference>
<feature type="domain" description="Glycosyltransferase subfamily 4-like N-terminal" evidence="2">
    <location>
        <begin position="106"/>
        <end position="291"/>
    </location>
</feature>
<dbReference type="InterPro" id="IPR028098">
    <property type="entry name" value="Glyco_trans_4-like_N"/>
</dbReference>
<evidence type="ECO:0000313" key="3">
    <source>
        <dbReference type="EMBL" id="RIE05357.1"/>
    </source>
</evidence>
<dbReference type="PANTHER" id="PTHR45947">
    <property type="entry name" value="SULFOQUINOVOSYL TRANSFERASE SQD2"/>
    <property type="match status" value="1"/>
</dbReference>
<dbReference type="InterPro" id="IPR050194">
    <property type="entry name" value="Glycosyltransferase_grp1"/>
</dbReference>
<sequence length="499" mass="54710">MVQAVRGGRARRRFFVPRVHGRGVSKLARQRLRSIRICLMRCASHEFRFLFLCELLAADRMDPGRIFRRSAGRPGSRMGYAEREGVETYRMKIVIMNSLYTPHIIGGAEISTQILAEALVSAADVHVITLGGQKRTDGVLEEKIGGVTVHRLPHNNLYWIGEAKRRRGVLAKTARRLVDLYNPWQIGAVKERLEAIRPDLIHTQNLSGFGAAVWTAAASLGVPIVHTLRDYSLLSPVSSPISNPALSRLYALTSGGFSSRVAAVVGISSHILKRHTDAGLFRGAARHVIPNAVVGKIAASGGKEFDRKPLRIGYFGRIEPEKGVPELIEAVLSLPEAVVEQAIICGEGSLRAKLADSCRHDGRIFFTGQVKPAEARSMMAQADVNFVPSVWEEPFGRVIIESYQVGTPVYASEVGGIPDAVWNPDEFLFPPGSVAAIRNKIVAFHALSGDEKRRIQASCLEHCGKFTQTSLLEKHLDLYARTLISGSDYAAEAAYGQVH</sequence>
<dbReference type="EMBL" id="QXJM01000007">
    <property type="protein sequence ID" value="RIE05357.1"/>
    <property type="molecule type" value="Genomic_DNA"/>
</dbReference>
<dbReference type="SUPFAM" id="SSF53756">
    <property type="entry name" value="UDP-Glycosyltransferase/glycogen phosphorylase"/>
    <property type="match status" value="1"/>
</dbReference>
<accession>A0A398CZR9</accession>
<organism evidence="3 4">
    <name type="scientific">Cohnella faecalis</name>
    <dbReference type="NCBI Taxonomy" id="2315694"/>
    <lineage>
        <taxon>Bacteria</taxon>
        <taxon>Bacillati</taxon>
        <taxon>Bacillota</taxon>
        <taxon>Bacilli</taxon>
        <taxon>Bacillales</taxon>
        <taxon>Paenibacillaceae</taxon>
        <taxon>Cohnella</taxon>
    </lineage>
</organism>
<protein>
    <submittedName>
        <fullName evidence="3">Glycosyltransferase</fullName>
    </submittedName>
</protein>
<keyword evidence="4" id="KW-1185">Reference proteome</keyword>
<keyword evidence="3" id="KW-0808">Transferase</keyword>
<dbReference type="Pfam" id="PF00534">
    <property type="entry name" value="Glycos_transf_1"/>
    <property type="match status" value="1"/>
</dbReference>